<proteinExistence type="predicted"/>
<sequence length="131" mass="14376">MLPRHYRFTTLLVCASLHWGLREPLTSVFVPVWRVSMAGGGRAPDPVNPKPFLASLVGSPVVVRLKWGMEYRGRLTSTDAYFNVLLGDAEEWVGGAMAGRIGEVLIRCNNVLFIRAGTENSDEDEATAMAP</sequence>
<keyword evidence="2" id="KW-1185">Reference proteome</keyword>
<evidence type="ECO:0000313" key="1">
    <source>
        <dbReference type="EMBL" id="KAK1869770.1"/>
    </source>
</evidence>
<protein>
    <submittedName>
        <fullName evidence="1">Uncharacterized protein</fullName>
    </submittedName>
</protein>
<accession>A0ACC3CI35</accession>
<gene>
    <name evidence="1" type="ORF">I4F81_012236</name>
</gene>
<dbReference type="EMBL" id="CM020620">
    <property type="protein sequence ID" value="KAK1869770.1"/>
    <property type="molecule type" value="Genomic_DNA"/>
</dbReference>
<reference evidence="1" key="1">
    <citation type="submission" date="2019-11" db="EMBL/GenBank/DDBJ databases">
        <title>Nori genome reveals adaptations in red seaweeds to the harsh intertidal environment.</title>
        <authorList>
            <person name="Wang D."/>
            <person name="Mao Y."/>
        </authorList>
    </citation>
    <scope>NUCLEOTIDE SEQUENCE</scope>
    <source>
        <tissue evidence="1">Gametophyte</tissue>
    </source>
</reference>
<organism evidence="1 2">
    <name type="scientific">Pyropia yezoensis</name>
    <name type="common">Susabi-nori</name>
    <name type="synonym">Porphyra yezoensis</name>
    <dbReference type="NCBI Taxonomy" id="2788"/>
    <lineage>
        <taxon>Eukaryota</taxon>
        <taxon>Rhodophyta</taxon>
        <taxon>Bangiophyceae</taxon>
        <taxon>Bangiales</taxon>
        <taxon>Bangiaceae</taxon>
        <taxon>Pyropia</taxon>
    </lineage>
</organism>
<dbReference type="Proteomes" id="UP000798662">
    <property type="component" value="Chromosome 3"/>
</dbReference>
<comment type="caution">
    <text evidence="1">The sequence shown here is derived from an EMBL/GenBank/DDBJ whole genome shotgun (WGS) entry which is preliminary data.</text>
</comment>
<evidence type="ECO:0000313" key="2">
    <source>
        <dbReference type="Proteomes" id="UP000798662"/>
    </source>
</evidence>
<name>A0ACC3CI35_PYRYE</name>